<dbReference type="Proteomes" id="UP000292957">
    <property type="component" value="Unassembled WGS sequence"/>
</dbReference>
<sequence length="646" mass="73105">MTTQLSDPSGIPAEVNAVPDPPSRPQRTEIARYDLYFNQRNSRYELRKSRRPATVEKISRKKPILLVKRRIDSRGQLEGTVIEIHHEGLQALLAEINRGVKGLDLTSKTPSVSRELFFHSRAQLVERGRTLEASHQPQDQDLMDGIKAALRLIEEDLADTIKDFNLLVSKKQITYAYLWALFPPNCYVHGYDSATDQHFVAHAKASQYRYTREGNYFEIQCDIIVHDATEFGLAEYEFKIPQFSGAYSILELPVCPLDYYPDSAALREKAISRGKVYANLRMHFYQHQGIATLCVGNGLRLVTNERVMVDVESFFRYQARASFARTVNRRLNPEELSDLELMICTPVLLGFCFNTKSWGAFAIDRITEVAWSDEPFERLVLPKRHKLLIQSLVTQHASRPAGFDDIFAGKGRGLVGLLCGNPGCGKTLTAEAVAEITRKPLYTVSAGELGTTPEDTDGHLRRILRLGERWDAVVLLDEADVFLQERDKTDVSRNALVSIFLRQVEYHPGILIFTTNLIQQMDPAFESRIHFCVKYADLDFASRKKVWQTFLSKAGVADTAIGERDLSHLAKHPLNGRQIKNIVSTARSIASSESSALAPSHVQTVLEVMQDWHSAKYERTWNLHPIVLGAAGVVCSLVYLRRFARW</sequence>
<dbReference type="EMBL" id="ML143389">
    <property type="protein sequence ID" value="TBU34344.1"/>
    <property type="molecule type" value="Genomic_DNA"/>
</dbReference>
<feature type="domain" description="AAA+ ATPase" evidence="3">
    <location>
        <begin position="412"/>
        <end position="537"/>
    </location>
</feature>
<keyword evidence="2" id="KW-0812">Transmembrane</keyword>
<dbReference type="GO" id="GO:0016887">
    <property type="term" value="F:ATP hydrolysis activity"/>
    <property type="evidence" value="ECO:0007669"/>
    <property type="project" value="InterPro"/>
</dbReference>
<keyword evidence="2" id="KW-0472">Membrane</keyword>
<dbReference type="InterPro" id="IPR003959">
    <property type="entry name" value="ATPase_AAA_core"/>
</dbReference>
<evidence type="ECO:0000313" key="4">
    <source>
        <dbReference type="EMBL" id="TBU34344.1"/>
    </source>
</evidence>
<evidence type="ECO:0000256" key="1">
    <source>
        <dbReference type="SAM" id="MobiDB-lite"/>
    </source>
</evidence>
<dbReference type="Pfam" id="PF22942">
    <property type="entry name" value="DUF7025"/>
    <property type="match status" value="1"/>
</dbReference>
<accession>A0A4Q9N1I1</accession>
<dbReference type="Pfam" id="PF00004">
    <property type="entry name" value="AAA"/>
    <property type="match status" value="1"/>
</dbReference>
<reference evidence="4" key="1">
    <citation type="submission" date="2019-01" db="EMBL/GenBank/DDBJ databases">
        <title>Draft genome sequences of three monokaryotic isolates of the white-rot basidiomycete fungus Dichomitus squalens.</title>
        <authorList>
            <consortium name="DOE Joint Genome Institute"/>
            <person name="Lopez S.C."/>
            <person name="Andreopoulos B."/>
            <person name="Pangilinan J."/>
            <person name="Lipzen A."/>
            <person name="Riley R."/>
            <person name="Ahrendt S."/>
            <person name="Ng V."/>
            <person name="Barry K."/>
            <person name="Daum C."/>
            <person name="Grigoriev I.V."/>
            <person name="Hilden K.S."/>
            <person name="Makela M.R."/>
            <person name="de Vries R.P."/>
        </authorList>
    </citation>
    <scope>NUCLEOTIDE SEQUENCE [LARGE SCALE GENOMIC DNA]</scope>
    <source>
        <strain evidence="4">OM18370.1</strain>
    </source>
</reference>
<name>A0A4Q9N1I1_9APHY</name>
<dbReference type="OrthoDB" id="10042665at2759"/>
<evidence type="ECO:0000256" key="2">
    <source>
        <dbReference type="SAM" id="Phobius"/>
    </source>
</evidence>
<dbReference type="AlphaFoldDB" id="A0A4Q9N1I1"/>
<evidence type="ECO:0000259" key="3">
    <source>
        <dbReference type="SMART" id="SM00382"/>
    </source>
</evidence>
<dbReference type="PANTHER" id="PTHR46411">
    <property type="entry name" value="FAMILY ATPASE, PUTATIVE-RELATED"/>
    <property type="match status" value="1"/>
</dbReference>
<dbReference type="SMART" id="SM00382">
    <property type="entry name" value="AAA"/>
    <property type="match status" value="1"/>
</dbReference>
<feature type="transmembrane region" description="Helical" evidence="2">
    <location>
        <begin position="621"/>
        <end position="640"/>
    </location>
</feature>
<keyword evidence="4" id="KW-0378">Hydrolase</keyword>
<feature type="region of interest" description="Disordered" evidence="1">
    <location>
        <begin position="1"/>
        <end position="26"/>
    </location>
</feature>
<proteinExistence type="predicted"/>
<organism evidence="4">
    <name type="scientific">Dichomitus squalens</name>
    <dbReference type="NCBI Taxonomy" id="114155"/>
    <lineage>
        <taxon>Eukaryota</taxon>
        <taxon>Fungi</taxon>
        <taxon>Dikarya</taxon>
        <taxon>Basidiomycota</taxon>
        <taxon>Agaricomycotina</taxon>
        <taxon>Agaricomycetes</taxon>
        <taxon>Polyporales</taxon>
        <taxon>Polyporaceae</taxon>
        <taxon>Dichomitus</taxon>
    </lineage>
</organism>
<dbReference type="GO" id="GO:0005524">
    <property type="term" value="F:ATP binding"/>
    <property type="evidence" value="ECO:0007669"/>
    <property type="project" value="InterPro"/>
</dbReference>
<gene>
    <name evidence="4" type="ORF">BD311DRAFT_747574</name>
</gene>
<keyword evidence="2" id="KW-1133">Transmembrane helix</keyword>
<dbReference type="CDD" id="cd19481">
    <property type="entry name" value="RecA-like_protease"/>
    <property type="match status" value="1"/>
</dbReference>
<dbReference type="Gene3D" id="3.40.50.300">
    <property type="entry name" value="P-loop containing nucleotide triphosphate hydrolases"/>
    <property type="match status" value="1"/>
</dbReference>
<dbReference type="SUPFAM" id="SSF52540">
    <property type="entry name" value="P-loop containing nucleoside triphosphate hydrolases"/>
    <property type="match status" value="1"/>
</dbReference>
<dbReference type="InterPro" id="IPR027417">
    <property type="entry name" value="P-loop_NTPase"/>
</dbReference>
<dbReference type="InterPro" id="IPR003593">
    <property type="entry name" value="AAA+_ATPase"/>
</dbReference>
<protein>
    <submittedName>
        <fullName evidence="4">P-loop containing nucleoside triphosphate hydrolase protein</fullName>
    </submittedName>
</protein>
<dbReference type="PANTHER" id="PTHR46411:SF3">
    <property type="entry name" value="AAA+ ATPASE DOMAIN-CONTAINING PROTEIN"/>
    <property type="match status" value="1"/>
</dbReference>
<dbReference type="InterPro" id="IPR054289">
    <property type="entry name" value="DUF7025"/>
</dbReference>